<dbReference type="EMBL" id="BKCJ010002381">
    <property type="protein sequence ID" value="GEU48170.1"/>
    <property type="molecule type" value="Genomic_DNA"/>
</dbReference>
<dbReference type="AlphaFoldDB" id="A0A6L2KHB3"/>
<proteinExistence type="predicted"/>
<protein>
    <submittedName>
        <fullName evidence="1">Uncharacterized protein</fullName>
    </submittedName>
</protein>
<name>A0A6L2KHB3_TANCI</name>
<reference evidence="1" key="1">
    <citation type="journal article" date="2019" name="Sci. Rep.">
        <title>Draft genome of Tanacetum cinerariifolium, the natural source of mosquito coil.</title>
        <authorList>
            <person name="Yamashiro T."/>
            <person name="Shiraishi A."/>
            <person name="Satake H."/>
            <person name="Nakayama K."/>
        </authorList>
    </citation>
    <scope>NUCLEOTIDE SEQUENCE</scope>
</reference>
<evidence type="ECO:0000313" key="1">
    <source>
        <dbReference type="EMBL" id="GEU48170.1"/>
    </source>
</evidence>
<sequence>MELIGNMRVMLTKAKLALEQSQQGASDEVLVSIKEVEERKRSVRIKGLKKKPPIHLGRNQVNTYAIRITKMIVDIEDSHPRPMHPSAIYQSPSMTYPSTTYQLAPVVHPPSAYTATINAPPTYQFAPAHPSLHFQLAPTTNPSPAYQYASTTHHSLSYQSSPTHNRHYMANDPCWKTDNGFRSNYLGEVHRRILAKRPDFAKIVYEST</sequence>
<gene>
    <name evidence="1" type="ORF">Tci_020148</name>
</gene>
<organism evidence="1">
    <name type="scientific">Tanacetum cinerariifolium</name>
    <name type="common">Dalmatian daisy</name>
    <name type="synonym">Chrysanthemum cinerariifolium</name>
    <dbReference type="NCBI Taxonomy" id="118510"/>
    <lineage>
        <taxon>Eukaryota</taxon>
        <taxon>Viridiplantae</taxon>
        <taxon>Streptophyta</taxon>
        <taxon>Embryophyta</taxon>
        <taxon>Tracheophyta</taxon>
        <taxon>Spermatophyta</taxon>
        <taxon>Magnoliopsida</taxon>
        <taxon>eudicotyledons</taxon>
        <taxon>Gunneridae</taxon>
        <taxon>Pentapetalae</taxon>
        <taxon>asterids</taxon>
        <taxon>campanulids</taxon>
        <taxon>Asterales</taxon>
        <taxon>Asteraceae</taxon>
        <taxon>Asteroideae</taxon>
        <taxon>Anthemideae</taxon>
        <taxon>Anthemidinae</taxon>
        <taxon>Tanacetum</taxon>
    </lineage>
</organism>
<accession>A0A6L2KHB3</accession>
<comment type="caution">
    <text evidence="1">The sequence shown here is derived from an EMBL/GenBank/DDBJ whole genome shotgun (WGS) entry which is preliminary data.</text>
</comment>